<feature type="binding site" evidence="10">
    <location>
        <position position="89"/>
    </location>
    <ligand>
        <name>Mg(2+)</name>
        <dbReference type="ChEBI" id="CHEBI:18420"/>
    </ligand>
</feature>
<keyword evidence="3 9" id="KW-0547">Nucleotide-binding</keyword>
<dbReference type="GO" id="GO:0005834">
    <property type="term" value="C:heterotrimeric G-protein complex"/>
    <property type="evidence" value="ECO:0007669"/>
    <property type="project" value="TreeGrafter"/>
</dbReference>
<dbReference type="Pfam" id="PF00503">
    <property type="entry name" value="G-alpha"/>
    <property type="match status" value="1"/>
</dbReference>
<dbReference type="WBParaSite" id="PSAMB.scaffold1121size35697.g11290.t1">
    <property type="protein sequence ID" value="PSAMB.scaffold1121size35697.g11290.t1"/>
    <property type="gene ID" value="PSAMB.scaffold1121size35697.g11290"/>
</dbReference>
<feature type="binding site" evidence="10">
    <location>
        <position position="220"/>
    </location>
    <ligand>
        <name>Mg(2+)</name>
        <dbReference type="ChEBI" id="CHEBI:18420"/>
    </ligand>
</feature>
<dbReference type="CDD" id="cd00066">
    <property type="entry name" value="G-alpha"/>
    <property type="match status" value="1"/>
</dbReference>
<keyword evidence="11" id="KW-1185">Reference proteome</keyword>
<evidence type="ECO:0000256" key="10">
    <source>
        <dbReference type="PIRSR" id="PIRSR601019-2"/>
    </source>
</evidence>
<keyword evidence="5 9" id="KW-0342">GTP-binding</keyword>
<feature type="binding site" evidence="9">
    <location>
        <begin position="308"/>
        <end position="311"/>
    </location>
    <ligand>
        <name>GTP</name>
        <dbReference type="ChEBI" id="CHEBI:37565"/>
    </ligand>
</feature>
<dbReference type="PRINTS" id="PR00318">
    <property type="entry name" value="GPROTEINA"/>
</dbReference>
<dbReference type="SUPFAM" id="SSF52540">
    <property type="entry name" value="P-loop containing nucleoside triphosphate hydrolases"/>
    <property type="match status" value="1"/>
</dbReference>
<keyword evidence="2 10" id="KW-0479">Metal-binding</keyword>
<evidence type="ECO:0000256" key="8">
    <source>
        <dbReference type="ARBA" id="ARBA00023288"/>
    </source>
</evidence>
<keyword evidence="6" id="KW-0564">Palmitate</keyword>
<protein>
    <submittedName>
        <fullName evidence="12">Uncharacterized protein</fullName>
    </submittedName>
</protein>
<dbReference type="PROSITE" id="PS51882">
    <property type="entry name" value="G_ALPHA"/>
    <property type="match status" value="1"/>
</dbReference>
<dbReference type="GO" id="GO:0007188">
    <property type="term" value="P:adenylate cyclase-modulating G protein-coupled receptor signaling pathway"/>
    <property type="evidence" value="ECO:0007669"/>
    <property type="project" value="TreeGrafter"/>
</dbReference>
<dbReference type="InterPro" id="IPR001019">
    <property type="entry name" value="Gprotein_alpha_su"/>
</dbReference>
<keyword evidence="7" id="KW-0807">Transducer</keyword>
<evidence type="ECO:0000256" key="6">
    <source>
        <dbReference type="ARBA" id="ARBA00023139"/>
    </source>
</evidence>
<evidence type="ECO:0000256" key="7">
    <source>
        <dbReference type="ARBA" id="ARBA00023224"/>
    </source>
</evidence>
<sequence>MANIASPDEQQKCARSHLSSLRSSVIFPVMGAALCQPNDDPVKLGDVIMLPQQVRKANIEIEKKIKEDMVADRKVVKLLLLGSSDSGKSTIAKQMRILHMNGFDETELINFRYLVYANIITCLQQLISGIKELDMQISDSDKEVFDRFNQTAEHVVDAEAETLSACKRLWKCETTQAAFARRHEFNLADNAEHFLGDISRMTSADFFPTDQDILHCRVVTTGVHELSFEYRNKVMRLIDVGGQTTERRKWIHCFEDVTAILFIIAMSGYDQMLAEDLRVNRLTDSLQLFNEILSNTYLLKSAVILFMNKKDIFERKIAQVPLSVCFNEYKGANTYEEASTYINDKFRHIATSLNEKRKLYSHFTNATDTKNIDYVFGAACDIIFQKNMDKAGMT</sequence>
<dbReference type="Gene3D" id="1.10.400.10">
    <property type="entry name" value="GI Alpha 1, domain 2-like"/>
    <property type="match status" value="1"/>
</dbReference>
<dbReference type="GO" id="GO:0003924">
    <property type="term" value="F:GTPase activity"/>
    <property type="evidence" value="ECO:0007669"/>
    <property type="project" value="InterPro"/>
</dbReference>
<dbReference type="Gene3D" id="3.40.50.300">
    <property type="entry name" value="P-loop containing nucleotide triphosphate hydrolases"/>
    <property type="match status" value="1"/>
</dbReference>
<proteinExistence type="predicted"/>
<feature type="binding site" evidence="9">
    <location>
        <begin position="214"/>
        <end position="220"/>
    </location>
    <ligand>
        <name>GTP</name>
        <dbReference type="ChEBI" id="CHEBI:37565"/>
    </ligand>
</feature>
<dbReference type="GO" id="GO:0001664">
    <property type="term" value="F:G protein-coupled receptor binding"/>
    <property type="evidence" value="ECO:0007669"/>
    <property type="project" value="TreeGrafter"/>
</dbReference>
<dbReference type="GO" id="GO:0005525">
    <property type="term" value="F:GTP binding"/>
    <property type="evidence" value="ECO:0007669"/>
    <property type="project" value="UniProtKB-KW"/>
</dbReference>
<dbReference type="Proteomes" id="UP000887566">
    <property type="component" value="Unplaced"/>
</dbReference>
<dbReference type="GO" id="GO:0005737">
    <property type="term" value="C:cytoplasm"/>
    <property type="evidence" value="ECO:0007669"/>
    <property type="project" value="TreeGrafter"/>
</dbReference>
<evidence type="ECO:0000256" key="3">
    <source>
        <dbReference type="ARBA" id="ARBA00022741"/>
    </source>
</evidence>
<organism evidence="11 12">
    <name type="scientific">Plectus sambesii</name>
    <dbReference type="NCBI Taxonomy" id="2011161"/>
    <lineage>
        <taxon>Eukaryota</taxon>
        <taxon>Metazoa</taxon>
        <taxon>Ecdysozoa</taxon>
        <taxon>Nematoda</taxon>
        <taxon>Chromadorea</taxon>
        <taxon>Plectida</taxon>
        <taxon>Plectina</taxon>
        <taxon>Plectoidea</taxon>
        <taxon>Plectidae</taxon>
        <taxon>Plectus</taxon>
    </lineage>
</organism>
<dbReference type="PANTHER" id="PTHR10218">
    <property type="entry name" value="GTP-BINDING PROTEIN ALPHA SUBUNIT"/>
    <property type="match status" value="1"/>
</dbReference>
<dbReference type="AlphaFoldDB" id="A0A914UN92"/>
<dbReference type="FunFam" id="3.40.50.300:FF:003800">
    <property type="entry name" value="Guanine nucleotide-binding protein G(k) subunit alpha"/>
    <property type="match status" value="1"/>
</dbReference>
<evidence type="ECO:0000256" key="1">
    <source>
        <dbReference type="ARBA" id="ARBA00022707"/>
    </source>
</evidence>
<feature type="binding site" evidence="9">
    <location>
        <position position="366"/>
    </location>
    <ligand>
        <name>GTP</name>
        <dbReference type="ChEBI" id="CHEBI:37565"/>
    </ligand>
</feature>
<keyword evidence="1" id="KW-0519">Myristate</keyword>
<reference evidence="12" key="1">
    <citation type="submission" date="2022-11" db="UniProtKB">
        <authorList>
            <consortium name="WormBaseParasite"/>
        </authorList>
    </citation>
    <scope>IDENTIFICATION</scope>
</reference>
<keyword evidence="4 10" id="KW-0460">Magnesium</keyword>
<evidence type="ECO:0000256" key="2">
    <source>
        <dbReference type="ARBA" id="ARBA00022723"/>
    </source>
</evidence>
<accession>A0A914UN92</accession>
<evidence type="ECO:0000256" key="5">
    <source>
        <dbReference type="ARBA" id="ARBA00023134"/>
    </source>
</evidence>
<name>A0A914UN92_9BILA</name>
<evidence type="ECO:0000313" key="12">
    <source>
        <dbReference type="WBParaSite" id="PSAMB.scaffold1121size35697.g11290.t1"/>
    </source>
</evidence>
<dbReference type="SUPFAM" id="SSF47895">
    <property type="entry name" value="Transducin (alpha subunit), insertion domain"/>
    <property type="match status" value="1"/>
</dbReference>
<dbReference type="GO" id="GO:0046872">
    <property type="term" value="F:metal ion binding"/>
    <property type="evidence" value="ECO:0007669"/>
    <property type="project" value="UniProtKB-KW"/>
</dbReference>
<dbReference type="InterPro" id="IPR011025">
    <property type="entry name" value="GproteinA_insert"/>
</dbReference>
<evidence type="ECO:0000256" key="9">
    <source>
        <dbReference type="PIRSR" id="PIRSR601019-1"/>
    </source>
</evidence>
<keyword evidence="8" id="KW-0449">Lipoprotein</keyword>
<dbReference type="GO" id="GO:0031683">
    <property type="term" value="F:G-protein beta/gamma-subunit complex binding"/>
    <property type="evidence" value="ECO:0007669"/>
    <property type="project" value="InterPro"/>
</dbReference>
<dbReference type="InterPro" id="IPR027417">
    <property type="entry name" value="P-loop_NTPase"/>
</dbReference>
<feature type="binding site" evidence="9">
    <location>
        <begin position="239"/>
        <end position="243"/>
    </location>
    <ligand>
        <name>GTP</name>
        <dbReference type="ChEBI" id="CHEBI:37565"/>
    </ligand>
</feature>
<dbReference type="SMART" id="SM00275">
    <property type="entry name" value="G_alpha"/>
    <property type="match status" value="1"/>
</dbReference>
<dbReference type="PANTHER" id="PTHR10218:SF302">
    <property type="entry name" value="GUANINE NUCLEOTIDE-BINDING PROTEIN ALPHA-5 SUBUNIT"/>
    <property type="match status" value="1"/>
</dbReference>
<evidence type="ECO:0000256" key="4">
    <source>
        <dbReference type="ARBA" id="ARBA00022842"/>
    </source>
</evidence>
<evidence type="ECO:0000313" key="11">
    <source>
        <dbReference type="Proteomes" id="UP000887566"/>
    </source>
</evidence>